<proteinExistence type="predicted"/>
<feature type="chain" id="PRO_5015159356" evidence="1">
    <location>
        <begin position="26"/>
        <end position="131"/>
    </location>
</feature>
<evidence type="ECO:0000259" key="2">
    <source>
        <dbReference type="Pfam" id="PF02298"/>
    </source>
</evidence>
<reference evidence="3 4" key="1">
    <citation type="journal article" date="2018" name="Plant J.">
        <title>Genome sequences of Chlorella sorokiniana UTEX 1602 and Micractinium conductrix SAG 241.80: implications to maltose excretion by a green alga.</title>
        <authorList>
            <person name="Arriola M.B."/>
            <person name="Velmurugan N."/>
            <person name="Zhang Y."/>
            <person name="Plunkett M.H."/>
            <person name="Hondzo H."/>
            <person name="Barney B.M."/>
        </authorList>
    </citation>
    <scope>NUCLEOTIDE SEQUENCE [LARGE SCALE GENOMIC DNA]</scope>
    <source>
        <strain evidence="3 4">SAG 241.80</strain>
    </source>
</reference>
<dbReference type="AlphaFoldDB" id="A0A2P6V1D8"/>
<name>A0A2P6V1D8_9CHLO</name>
<dbReference type="Gene3D" id="2.60.40.420">
    <property type="entry name" value="Cupredoxins - blue copper proteins"/>
    <property type="match status" value="1"/>
</dbReference>
<dbReference type="InterPro" id="IPR008972">
    <property type="entry name" value="Cupredoxin"/>
</dbReference>
<keyword evidence="1" id="KW-0732">Signal</keyword>
<keyword evidence="4" id="KW-1185">Reference proteome</keyword>
<feature type="domain" description="Phytocyanin" evidence="2">
    <location>
        <begin position="52"/>
        <end position="124"/>
    </location>
</feature>
<dbReference type="GO" id="GO:0009055">
    <property type="term" value="F:electron transfer activity"/>
    <property type="evidence" value="ECO:0007669"/>
    <property type="project" value="InterPro"/>
</dbReference>
<protein>
    <submittedName>
        <fullName evidence="3">Mavicyanin-like</fullName>
    </submittedName>
</protein>
<feature type="signal peptide" evidence="1">
    <location>
        <begin position="1"/>
        <end position="25"/>
    </location>
</feature>
<dbReference type="SUPFAM" id="SSF49503">
    <property type="entry name" value="Cupredoxins"/>
    <property type="match status" value="1"/>
</dbReference>
<dbReference type="Proteomes" id="UP000239649">
    <property type="component" value="Unassembled WGS sequence"/>
</dbReference>
<gene>
    <name evidence="3" type="ORF">C2E20_8468</name>
</gene>
<evidence type="ECO:0000256" key="1">
    <source>
        <dbReference type="SAM" id="SignalP"/>
    </source>
</evidence>
<dbReference type="OrthoDB" id="513898at2759"/>
<dbReference type="InterPro" id="IPR003245">
    <property type="entry name" value="Phytocyanin_dom"/>
</dbReference>
<comment type="caution">
    <text evidence="3">The sequence shown here is derived from an EMBL/GenBank/DDBJ whole genome shotgun (WGS) entry which is preliminary data.</text>
</comment>
<organism evidence="3 4">
    <name type="scientific">Micractinium conductrix</name>
    <dbReference type="NCBI Taxonomy" id="554055"/>
    <lineage>
        <taxon>Eukaryota</taxon>
        <taxon>Viridiplantae</taxon>
        <taxon>Chlorophyta</taxon>
        <taxon>core chlorophytes</taxon>
        <taxon>Trebouxiophyceae</taxon>
        <taxon>Chlorellales</taxon>
        <taxon>Chlorellaceae</taxon>
        <taxon>Chlorella clade</taxon>
        <taxon>Micractinium</taxon>
    </lineage>
</organism>
<accession>A0A2P6V1D8</accession>
<sequence>MTRRQLGAAAAAALLLLGLAAGVQGTESSQAGGAVTVDPWKIPDHGSPYADRQAKVGDSVTFKWSGTHGVYSIPSGDCPEKFEDKAPLKEIAAPKDDGEGTVKFDQKGTRWYACPVDGHCDAGMKIKFTIS</sequence>
<evidence type="ECO:0000313" key="3">
    <source>
        <dbReference type="EMBL" id="PSC67893.1"/>
    </source>
</evidence>
<dbReference type="EMBL" id="LHPF02000045">
    <property type="protein sequence ID" value="PSC67893.1"/>
    <property type="molecule type" value="Genomic_DNA"/>
</dbReference>
<dbReference type="Pfam" id="PF02298">
    <property type="entry name" value="Cu_bind_like"/>
    <property type="match status" value="1"/>
</dbReference>
<evidence type="ECO:0000313" key="4">
    <source>
        <dbReference type="Proteomes" id="UP000239649"/>
    </source>
</evidence>